<feature type="domain" description="Tubulin/FtsZ GTPase" evidence="12">
    <location>
        <begin position="50"/>
        <end position="241"/>
    </location>
</feature>
<evidence type="ECO:0000256" key="11">
    <source>
        <dbReference type="SAM" id="MobiDB-lite"/>
    </source>
</evidence>
<dbReference type="SMART" id="SM00865">
    <property type="entry name" value="Tubulin_C"/>
    <property type="match status" value="1"/>
</dbReference>
<dbReference type="GO" id="GO:0003924">
    <property type="term" value="F:GTPase activity"/>
    <property type="evidence" value="ECO:0007669"/>
    <property type="project" value="UniProtKB-UniRule"/>
</dbReference>
<dbReference type="Pfam" id="PF00091">
    <property type="entry name" value="Tubulin"/>
    <property type="match status" value="1"/>
</dbReference>
<dbReference type="EMBL" id="JACQPB010000031">
    <property type="protein sequence ID" value="MBI4210335.1"/>
    <property type="molecule type" value="Genomic_DNA"/>
</dbReference>
<accession>A0A8T3YJY5</accession>
<dbReference type="PROSITE" id="PS01135">
    <property type="entry name" value="FTSZ_2"/>
    <property type="match status" value="1"/>
</dbReference>
<dbReference type="Pfam" id="PF12327">
    <property type="entry name" value="FtsZ_C"/>
    <property type="match status" value="1"/>
</dbReference>
<dbReference type="GO" id="GO:0051258">
    <property type="term" value="P:protein polymerization"/>
    <property type="evidence" value="ECO:0007669"/>
    <property type="project" value="UniProtKB-UniRule"/>
</dbReference>
<comment type="caution">
    <text evidence="14">The sequence shown here is derived from an EMBL/GenBank/DDBJ whole genome shotgun (WGS) entry which is preliminary data.</text>
</comment>
<feature type="binding site" evidence="8">
    <location>
        <position position="180"/>
    </location>
    <ligand>
        <name>GTP</name>
        <dbReference type="ChEBI" id="CHEBI:37565"/>
    </ligand>
</feature>
<dbReference type="InterPro" id="IPR008280">
    <property type="entry name" value="Tub_FtsZ_C"/>
</dbReference>
<evidence type="ECO:0000256" key="2">
    <source>
        <dbReference type="ARBA" id="ARBA00022490"/>
    </source>
</evidence>
<evidence type="ECO:0000259" key="12">
    <source>
        <dbReference type="SMART" id="SM00864"/>
    </source>
</evidence>
<dbReference type="PROSITE" id="PS01134">
    <property type="entry name" value="FTSZ_1"/>
    <property type="match status" value="1"/>
</dbReference>
<dbReference type="GO" id="GO:0032153">
    <property type="term" value="C:cell division site"/>
    <property type="evidence" value="ECO:0007669"/>
    <property type="project" value="UniProtKB-UniRule"/>
</dbReference>
<dbReference type="CDD" id="cd02201">
    <property type="entry name" value="FtsZ_type1"/>
    <property type="match status" value="1"/>
</dbReference>
<feature type="binding site" evidence="8">
    <location>
        <begin position="145"/>
        <end position="147"/>
    </location>
    <ligand>
        <name>GTP</name>
        <dbReference type="ChEBI" id="CHEBI:37565"/>
    </ligand>
</feature>
<comment type="function">
    <text evidence="8">Essential cell division protein that forms a contractile ring structure (Z ring) at the future cell division site. The regulation of the ring assembly controls the timing and the location of cell division. One of the functions of the FtsZ ring is to recruit other cell division proteins to the septum to produce a new cell wall between the dividing cells. Binds GTP and shows GTPase activity.</text>
</comment>
<reference evidence="14" key="1">
    <citation type="submission" date="2020-07" db="EMBL/GenBank/DDBJ databases">
        <title>Huge and variable diversity of episymbiotic CPR bacteria and DPANN archaea in groundwater ecosystems.</title>
        <authorList>
            <person name="He C.Y."/>
            <person name="Keren R."/>
            <person name="Whittaker M."/>
            <person name="Farag I.F."/>
            <person name="Doudna J."/>
            <person name="Cate J.H.D."/>
            <person name="Banfield J.F."/>
        </authorList>
    </citation>
    <scope>NUCLEOTIDE SEQUENCE</scope>
    <source>
        <strain evidence="14">NC_groundwater_1296_Ag_S-0.2um_52_80</strain>
    </source>
</reference>
<dbReference type="SUPFAM" id="SSF52490">
    <property type="entry name" value="Tubulin nucleotide-binding domain-like"/>
    <property type="match status" value="1"/>
</dbReference>
<dbReference type="GO" id="GO:0005737">
    <property type="term" value="C:cytoplasm"/>
    <property type="evidence" value="ECO:0007669"/>
    <property type="project" value="UniProtKB-SubCell"/>
</dbReference>
<organism evidence="14 15">
    <name type="scientific">Candidatus Iainarchaeum sp</name>
    <dbReference type="NCBI Taxonomy" id="3101447"/>
    <lineage>
        <taxon>Archaea</taxon>
        <taxon>Candidatus Iainarchaeota</taxon>
        <taxon>Candidatus Iainarchaeia</taxon>
        <taxon>Candidatus Iainarchaeales</taxon>
        <taxon>Candidatus Iainarchaeaceae</taxon>
        <taxon>Candidatus Iainarchaeum</taxon>
    </lineage>
</organism>
<keyword evidence="5 8" id="KW-0342">GTP-binding</keyword>
<keyword evidence="4 8" id="KW-0547">Nucleotide-binding</keyword>
<dbReference type="InterPro" id="IPR020805">
    <property type="entry name" value="Cell_div_FtsZ_CS"/>
</dbReference>
<keyword evidence="6 8" id="KW-0717">Septation</keyword>
<dbReference type="PRINTS" id="PR00423">
    <property type="entry name" value="CELLDVISFTSZ"/>
</dbReference>
<dbReference type="NCBIfam" id="TIGR00065">
    <property type="entry name" value="ftsZ"/>
    <property type="match status" value="1"/>
</dbReference>
<evidence type="ECO:0000256" key="6">
    <source>
        <dbReference type="ARBA" id="ARBA00023210"/>
    </source>
</evidence>
<gene>
    <name evidence="8 14" type="primary">ftsZ</name>
    <name evidence="14" type="ORF">HY544_02405</name>
</gene>
<dbReference type="GO" id="GO:0043093">
    <property type="term" value="P:FtsZ-dependent cytokinesis"/>
    <property type="evidence" value="ECO:0007669"/>
    <property type="project" value="UniProtKB-UniRule"/>
</dbReference>
<evidence type="ECO:0000256" key="7">
    <source>
        <dbReference type="ARBA" id="ARBA00023306"/>
    </source>
</evidence>
<evidence type="ECO:0000256" key="5">
    <source>
        <dbReference type="ARBA" id="ARBA00023134"/>
    </source>
</evidence>
<feature type="binding site" evidence="8">
    <location>
        <position position="176"/>
    </location>
    <ligand>
        <name>GTP</name>
        <dbReference type="ChEBI" id="CHEBI:37565"/>
    </ligand>
</feature>
<dbReference type="AlphaFoldDB" id="A0A8T3YJY5"/>
<dbReference type="SUPFAM" id="SSF55307">
    <property type="entry name" value="Tubulin C-terminal domain-like"/>
    <property type="match status" value="1"/>
</dbReference>
<comment type="subcellular location">
    <subcellularLocation>
        <location evidence="8">Cytoplasm</location>
    </subcellularLocation>
    <text evidence="8">Assembles at midcell at the inner surface of the cytoplasmic membrane.</text>
</comment>
<evidence type="ECO:0000256" key="9">
    <source>
        <dbReference type="NCBIfam" id="TIGR00065"/>
    </source>
</evidence>
<dbReference type="InterPro" id="IPR003008">
    <property type="entry name" value="Tubulin_FtsZ_GTPase"/>
</dbReference>
<dbReference type="SMART" id="SM00864">
    <property type="entry name" value="Tubulin"/>
    <property type="match status" value="1"/>
</dbReference>
<evidence type="ECO:0000313" key="14">
    <source>
        <dbReference type="EMBL" id="MBI4210335.1"/>
    </source>
</evidence>
<dbReference type="InterPro" id="IPR045061">
    <property type="entry name" value="FtsZ/CetZ"/>
</dbReference>
<dbReference type="PANTHER" id="PTHR30314:SF3">
    <property type="entry name" value="MITOCHONDRIAL DIVISION PROTEIN FSZA"/>
    <property type="match status" value="1"/>
</dbReference>
<proteinExistence type="inferred from homology"/>
<evidence type="ECO:0000313" key="15">
    <source>
        <dbReference type="Proteomes" id="UP000732298"/>
    </source>
</evidence>
<evidence type="ECO:0000256" key="10">
    <source>
        <dbReference type="RuleBase" id="RU003360"/>
    </source>
</evidence>
<dbReference type="HAMAP" id="MF_00909">
    <property type="entry name" value="FtsZ"/>
    <property type="match status" value="1"/>
</dbReference>
<dbReference type="FunFam" id="3.40.50.1440:FF:000023">
    <property type="entry name" value="Cell division protein FtsZ"/>
    <property type="match status" value="1"/>
</dbReference>
<evidence type="ECO:0000256" key="8">
    <source>
        <dbReference type="HAMAP-Rule" id="MF_00909"/>
    </source>
</evidence>
<dbReference type="InterPro" id="IPR018316">
    <property type="entry name" value="Tubulin/FtsZ_2-layer-sand-dom"/>
</dbReference>
<protein>
    <recommendedName>
        <fullName evidence="8 9">Cell division protein FtsZ</fullName>
    </recommendedName>
</protein>
<evidence type="ECO:0000256" key="4">
    <source>
        <dbReference type="ARBA" id="ARBA00022741"/>
    </source>
</evidence>
<comment type="similarity">
    <text evidence="1 8 10">Belongs to the FtsZ family.</text>
</comment>
<keyword evidence="2 8" id="KW-0963">Cytoplasm</keyword>
<dbReference type="InterPro" id="IPR024757">
    <property type="entry name" value="FtsZ_C"/>
</dbReference>
<dbReference type="Gene3D" id="3.40.50.1440">
    <property type="entry name" value="Tubulin/FtsZ, GTPase domain"/>
    <property type="match status" value="1"/>
</dbReference>
<evidence type="ECO:0000256" key="3">
    <source>
        <dbReference type="ARBA" id="ARBA00022618"/>
    </source>
</evidence>
<feature type="region of interest" description="Disordered" evidence="11">
    <location>
        <begin position="1"/>
        <end position="36"/>
    </location>
</feature>
<feature type="domain" description="Tubulin/FtsZ 2-layer sandwich" evidence="13">
    <location>
        <begin position="243"/>
        <end position="364"/>
    </location>
</feature>
<dbReference type="PANTHER" id="PTHR30314">
    <property type="entry name" value="CELL DIVISION PROTEIN FTSZ-RELATED"/>
    <property type="match status" value="1"/>
</dbReference>
<evidence type="ECO:0000256" key="1">
    <source>
        <dbReference type="ARBA" id="ARBA00009690"/>
    </source>
</evidence>
<dbReference type="GO" id="GO:0005525">
    <property type="term" value="F:GTP binding"/>
    <property type="evidence" value="ECO:0007669"/>
    <property type="project" value="UniProtKB-UniRule"/>
</dbReference>
<keyword evidence="3 8" id="KW-0132">Cell division</keyword>
<sequence length="380" mass="39500">MKSVVSKALRMAKDESLKARPGGQEGSGARKKGSDDDEELANLLEASKAKIRVVGCGGGGCNTINRMTEVGILGAETIAVNTDAQDLLKVKADRKVLIGRKLTRGLGAGSDPSVGEASAQESMEDLSEVLSDSDLVFITCGMGGGTGTGSAPVVAELVKHKKALTIGVVTLPFSVEGKKRIENAMNGLSNLRQHADTVIVIPNDKILEIAPDLPINAAFKVADEVLTNAVKGITEMITKPGLINLDFADLRTILDRGGAAMIGLGESSTQGGSSDSRALEAVENALTSPLLDVDISNAGRALINVVGGSDMTLREAEMIVEAVSSKISSNAHIIWGAMIDDSVPKNQIQAMVVIAGGRFPYLDDDGKPSGPVDLGIQFAD</sequence>
<feature type="binding site" evidence="8">
    <location>
        <begin position="58"/>
        <end position="62"/>
    </location>
    <ligand>
        <name>GTP</name>
        <dbReference type="ChEBI" id="CHEBI:37565"/>
    </ligand>
</feature>
<keyword evidence="7 8" id="KW-0131">Cell cycle</keyword>
<evidence type="ECO:0000259" key="13">
    <source>
        <dbReference type="SMART" id="SM00865"/>
    </source>
</evidence>
<feature type="binding site" evidence="8">
    <location>
        <position position="223"/>
    </location>
    <ligand>
        <name>GTP</name>
        <dbReference type="ChEBI" id="CHEBI:37565"/>
    </ligand>
</feature>
<dbReference type="Proteomes" id="UP000732298">
    <property type="component" value="Unassembled WGS sequence"/>
</dbReference>
<dbReference type="InterPro" id="IPR000158">
    <property type="entry name" value="Cell_div_FtsZ"/>
</dbReference>
<dbReference type="InterPro" id="IPR036525">
    <property type="entry name" value="Tubulin/FtsZ_GTPase_sf"/>
</dbReference>
<comment type="subunit">
    <text evidence="8">Homodimer. Polymerizes to form a dynamic ring structure in a strictly GTP-dependent manner. Interacts directly with several other division proteins.</text>
</comment>
<name>A0A8T3YJY5_9ARCH</name>